<feature type="compositionally biased region" description="Acidic residues" evidence="1">
    <location>
        <begin position="563"/>
        <end position="573"/>
    </location>
</feature>
<evidence type="ECO:0000313" key="2">
    <source>
        <dbReference type="EMBL" id="QDZ15789.1"/>
    </source>
</evidence>
<reference evidence="2 3" key="1">
    <citation type="submission" date="2019-07" db="EMBL/GenBank/DDBJ databases">
        <title>Full genome sequence of Humibacter sp. WJ7-1.</title>
        <authorList>
            <person name="Im W.-T."/>
        </authorList>
    </citation>
    <scope>NUCLEOTIDE SEQUENCE [LARGE SCALE GENOMIC DNA]</scope>
    <source>
        <strain evidence="2 3">WJ7-1</strain>
    </source>
</reference>
<feature type="region of interest" description="Disordered" evidence="1">
    <location>
        <begin position="546"/>
        <end position="573"/>
    </location>
</feature>
<dbReference type="AlphaFoldDB" id="A0A5B8M6P2"/>
<evidence type="ECO:0000313" key="3">
    <source>
        <dbReference type="Proteomes" id="UP000320216"/>
    </source>
</evidence>
<dbReference type="Pfam" id="PF05133">
    <property type="entry name" value="SPP1_portal"/>
    <property type="match status" value="1"/>
</dbReference>
<dbReference type="Proteomes" id="UP000320216">
    <property type="component" value="Chromosome"/>
</dbReference>
<name>A0A5B8M6P2_9MICO</name>
<keyword evidence="3" id="KW-1185">Reference proteome</keyword>
<dbReference type="OrthoDB" id="3268708at2"/>
<organism evidence="2 3">
    <name type="scientific">Humibacter ginsenosidimutans</name>
    <dbReference type="NCBI Taxonomy" id="2599293"/>
    <lineage>
        <taxon>Bacteria</taxon>
        <taxon>Bacillati</taxon>
        <taxon>Actinomycetota</taxon>
        <taxon>Actinomycetes</taxon>
        <taxon>Micrococcales</taxon>
        <taxon>Microbacteriaceae</taxon>
        <taxon>Humibacter</taxon>
    </lineage>
</organism>
<dbReference type="RefSeq" id="WP_146321823.1">
    <property type="nucleotide sequence ID" value="NZ_CP042305.1"/>
</dbReference>
<dbReference type="InterPro" id="IPR021145">
    <property type="entry name" value="Portal_protein_SPP1_Gp6-like"/>
</dbReference>
<gene>
    <name evidence="2" type="ORF">FPZ11_14370</name>
</gene>
<proteinExistence type="predicted"/>
<dbReference type="EMBL" id="CP042305">
    <property type="protein sequence ID" value="QDZ15789.1"/>
    <property type="molecule type" value="Genomic_DNA"/>
</dbReference>
<protein>
    <submittedName>
        <fullName evidence="2">Phage portal protein</fullName>
    </submittedName>
</protein>
<sequence length="573" mass="62015">MAAASDVFPPQPFDIAFARFTEHDAWYCGDTATLAEIYQGKIGPTTHIRAGIPYRGGVIGTLSKFWWGQPQEPDEHRMKMHLPVPADLAQLSADLLFAEAPKIRYAKPDAAEAAGDDDTNAPAPSHPGQDRLDLIMGSDDAHAEMLKGGEFAASLGGTYFSVVWDADLEDHVWFQAFAADCAIPEFRYGKLVGCTLWTEYQTENASTVYRLLEIHKPGVITYELHQGGPNNLGNIVPMGTLPETEHYLNLVPDVELSDLGPLTDDTAPTMNATIDDDSAAVTVATGVNKLAVVYMPNMLPARDWRKYGPIANLGRSDFAGNEDIFDKIDQVYSSLMRDIDNGAGRITVPESFLETSGQPGGGASFDMNRQVYVGVNALGGPSDTVAQSMTISQFDIRVQEHLEAIDGLKRELATATGYSPVHLGLQQTRAGQRTATEVTADLSDSERTRDKKALYAKPALAKLAQVALAIDGIVFPGQGGGWFDELPDIEFAEVSQVDPLKNAQTVQVLDAARAASIKTRVRMVHPDWEDDEVNVEAAAIQAEEASMVSPMVPPFSGSTDMNGEQDGDNPTDE</sequence>
<accession>A0A5B8M6P2</accession>
<feature type="region of interest" description="Disordered" evidence="1">
    <location>
        <begin position="109"/>
        <end position="131"/>
    </location>
</feature>
<dbReference type="KEGG" id="huw:FPZ11_14370"/>
<evidence type="ECO:0000256" key="1">
    <source>
        <dbReference type="SAM" id="MobiDB-lite"/>
    </source>
</evidence>